<dbReference type="Gene3D" id="3.40.50.10490">
    <property type="entry name" value="Glucose-6-phosphate isomerase like protein, domain 1"/>
    <property type="match status" value="1"/>
</dbReference>
<dbReference type="InterPro" id="IPR046348">
    <property type="entry name" value="SIS_dom_sf"/>
</dbReference>
<reference evidence="2" key="2">
    <citation type="journal article" date="2023" name="Food Microbiol.">
        <title>Evaluation of the fermentation potential of lactic acid bacteria isolated from herbs, fruits and vegetables as starter cultures in nut-based milk alternatives.</title>
        <authorList>
            <person name="Huang W."/>
            <person name="Dong A."/>
            <person name="Pham H.T."/>
            <person name="Zhou C."/>
            <person name="Huo Z."/>
            <person name="Watjen A.P."/>
            <person name="Prakash S."/>
            <person name="Bang-Berthelsen C.H."/>
            <person name="Turner M.S."/>
        </authorList>
    </citation>
    <scope>NUCLEOTIDE SEQUENCE</scope>
    <source>
        <strain evidence="2">54</strain>
    </source>
</reference>
<name>A0AAP3Z2A5_9LACT</name>
<proteinExistence type="predicted"/>
<gene>
    <name evidence="2" type="ORF">OGZ50_09775</name>
</gene>
<organism evidence="2 3">
    <name type="scientific">Lactococcus lactis</name>
    <dbReference type="NCBI Taxonomy" id="1358"/>
    <lineage>
        <taxon>Bacteria</taxon>
        <taxon>Bacillati</taxon>
        <taxon>Bacillota</taxon>
        <taxon>Bacilli</taxon>
        <taxon>Lactobacillales</taxon>
        <taxon>Streptococcaceae</taxon>
        <taxon>Lactococcus</taxon>
    </lineage>
</organism>
<protein>
    <recommendedName>
        <fullName evidence="4">Phosphoheptose isomerase</fullName>
    </recommendedName>
</protein>
<evidence type="ECO:0000256" key="1">
    <source>
        <dbReference type="SAM" id="Coils"/>
    </source>
</evidence>
<dbReference type="GO" id="GO:1901135">
    <property type="term" value="P:carbohydrate derivative metabolic process"/>
    <property type="evidence" value="ECO:0007669"/>
    <property type="project" value="InterPro"/>
</dbReference>
<dbReference type="AlphaFoldDB" id="A0AAP3Z2A5"/>
<accession>A0AAP3Z2A5</accession>
<evidence type="ECO:0000313" key="3">
    <source>
        <dbReference type="Proteomes" id="UP001152598"/>
    </source>
</evidence>
<evidence type="ECO:0008006" key="4">
    <source>
        <dbReference type="Google" id="ProtNLM"/>
    </source>
</evidence>
<dbReference type="EMBL" id="JAOWLV010000005">
    <property type="protein sequence ID" value="MDG4977022.1"/>
    <property type="molecule type" value="Genomic_DNA"/>
</dbReference>
<reference evidence="2" key="1">
    <citation type="submission" date="2022-10" db="EMBL/GenBank/DDBJ databases">
        <authorList>
            <person name="Turner M.S."/>
            <person name="Huang W."/>
        </authorList>
    </citation>
    <scope>NUCLEOTIDE SEQUENCE</scope>
    <source>
        <strain evidence="2">54</strain>
    </source>
</reference>
<dbReference type="GO" id="GO:0097367">
    <property type="term" value="F:carbohydrate derivative binding"/>
    <property type="evidence" value="ECO:0007669"/>
    <property type="project" value="InterPro"/>
</dbReference>
<dbReference type="SUPFAM" id="SSF53697">
    <property type="entry name" value="SIS domain"/>
    <property type="match status" value="1"/>
</dbReference>
<dbReference type="Proteomes" id="UP001152598">
    <property type="component" value="Unassembled WGS sequence"/>
</dbReference>
<feature type="coiled-coil region" evidence="1">
    <location>
        <begin position="4"/>
        <end position="31"/>
    </location>
</feature>
<dbReference type="RefSeq" id="WP_278228422.1">
    <property type="nucleotide sequence ID" value="NZ_JAOWLV010000005.1"/>
</dbReference>
<evidence type="ECO:0000313" key="2">
    <source>
        <dbReference type="EMBL" id="MDG4977022.1"/>
    </source>
</evidence>
<sequence>MNYTEEITNCYARLEKTIEALNKEALNQVMNLLQEAYKNESKIVGMTGYNGGKLYQMSDYNMHAPINDMQITEDIHLTFNHMMMSIFHKMVANEK</sequence>
<comment type="caution">
    <text evidence="2">The sequence shown here is derived from an EMBL/GenBank/DDBJ whole genome shotgun (WGS) entry which is preliminary data.</text>
</comment>
<keyword evidence="1" id="KW-0175">Coiled coil</keyword>